<protein>
    <recommendedName>
        <fullName evidence="1">C2 domain-containing protein</fullName>
    </recommendedName>
</protein>
<dbReference type="InterPro" id="IPR000008">
    <property type="entry name" value="C2_dom"/>
</dbReference>
<dbReference type="PANTHER" id="PTHR32246:SF17">
    <property type="entry name" value="BON1-ASSOCIATED PROTEIN 2"/>
    <property type="match status" value="1"/>
</dbReference>
<reference evidence="2 3" key="1">
    <citation type="submission" date="2021-09" db="EMBL/GenBank/DDBJ databases">
        <title>Genomic insights and catalytic innovation underlie evolution of tropane alkaloids biosynthesis.</title>
        <authorList>
            <person name="Wang Y.-J."/>
            <person name="Tian T."/>
            <person name="Huang J.-P."/>
            <person name="Huang S.-X."/>
        </authorList>
    </citation>
    <scope>NUCLEOTIDE SEQUENCE [LARGE SCALE GENOMIC DNA]</scope>
    <source>
        <strain evidence="2">KIB-2018</strain>
        <tissue evidence="2">Leaf</tissue>
    </source>
</reference>
<dbReference type="SUPFAM" id="SSF49562">
    <property type="entry name" value="C2 domain (Calcium/lipid-binding domain, CaLB)"/>
    <property type="match status" value="1"/>
</dbReference>
<dbReference type="GO" id="GO:0006952">
    <property type="term" value="P:defense response"/>
    <property type="evidence" value="ECO:0007669"/>
    <property type="project" value="InterPro"/>
</dbReference>
<dbReference type="Proteomes" id="UP001159364">
    <property type="component" value="Linkage Group LG12"/>
</dbReference>
<dbReference type="SMART" id="SM00239">
    <property type="entry name" value="C2"/>
    <property type="match status" value="1"/>
</dbReference>
<sequence>MAFLTLEITILSAENLCVNKKPVKKNSFVVVKVDPSNFKSTRAESEGGCSPSWNQKLVMAMPMEARFITLQVLSKAGSAKRVIGSVNVPVSDFFGSHNTAEDYAHLLSYRLKNEKCDKTGVINVSIKVSDEGRHLNKLRPCSPSSKPVVGLAVGEKKGCDGGVVTGIPVWCASRA</sequence>
<gene>
    <name evidence="2" type="ORF">K2173_013320</name>
</gene>
<dbReference type="EMBL" id="JAIWQS010000012">
    <property type="protein sequence ID" value="KAJ8748887.1"/>
    <property type="molecule type" value="Genomic_DNA"/>
</dbReference>
<dbReference type="PROSITE" id="PS50004">
    <property type="entry name" value="C2"/>
    <property type="match status" value="1"/>
</dbReference>
<evidence type="ECO:0000259" key="1">
    <source>
        <dbReference type="PROSITE" id="PS50004"/>
    </source>
</evidence>
<organism evidence="2 3">
    <name type="scientific">Erythroxylum novogranatense</name>
    <dbReference type="NCBI Taxonomy" id="1862640"/>
    <lineage>
        <taxon>Eukaryota</taxon>
        <taxon>Viridiplantae</taxon>
        <taxon>Streptophyta</taxon>
        <taxon>Embryophyta</taxon>
        <taxon>Tracheophyta</taxon>
        <taxon>Spermatophyta</taxon>
        <taxon>Magnoliopsida</taxon>
        <taxon>eudicotyledons</taxon>
        <taxon>Gunneridae</taxon>
        <taxon>Pentapetalae</taxon>
        <taxon>rosids</taxon>
        <taxon>fabids</taxon>
        <taxon>Malpighiales</taxon>
        <taxon>Erythroxylaceae</taxon>
        <taxon>Erythroxylum</taxon>
    </lineage>
</organism>
<dbReference type="Pfam" id="PF00168">
    <property type="entry name" value="C2"/>
    <property type="match status" value="1"/>
</dbReference>
<accession>A0AAV8S9M9</accession>
<dbReference type="Gene3D" id="2.60.40.150">
    <property type="entry name" value="C2 domain"/>
    <property type="match status" value="1"/>
</dbReference>
<dbReference type="InterPro" id="IPR035892">
    <property type="entry name" value="C2_domain_sf"/>
</dbReference>
<dbReference type="CDD" id="cd04051">
    <property type="entry name" value="C2_SRC2_like"/>
    <property type="match status" value="1"/>
</dbReference>
<dbReference type="InterPro" id="IPR044750">
    <property type="entry name" value="C2_SRC2/BAP"/>
</dbReference>
<dbReference type="PANTHER" id="PTHR32246">
    <property type="entry name" value="INGRESSION PROTEIN FIC1"/>
    <property type="match status" value="1"/>
</dbReference>
<evidence type="ECO:0000313" key="3">
    <source>
        <dbReference type="Proteomes" id="UP001159364"/>
    </source>
</evidence>
<evidence type="ECO:0000313" key="2">
    <source>
        <dbReference type="EMBL" id="KAJ8748887.1"/>
    </source>
</evidence>
<name>A0AAV8S9M9_9ROSI</name>
<comment type="caution">
    <text evidence="2">The sequence shown here is derived from an EMBL/GenBank/DDBJ whole genome shotgun (WGS) entry which is preliminary data.</text>
</comment>
<proteinExistence type="predicted"/>
<dbReference type="AlphaFoldDB" id="A0AAV8S9M9"/>
<feature type="domain" description="C2" evidence="1">
    <location>
        <begin position="1"/>
        <end position="103"/>
    </location>
</feature>
<keyword evidence="3" id="KW-1185">Reference proteome</keyword>